<dbReference type="OrthoDB" id="276276at2759"/>
<evidence type="ECO:0000313" key="2">
    <source>
        <dbReference type="Proteomes" id="UP000242474"/>
    </source>
</evidence>
<name>A0A2G5BBZ2_COERN</name>
<protein>
    <recommendedName>
        <fullName evidence="3">Nudix hydrolase domain-containing protein</fullName>
    </recommendedName>
</protein>
<proteinExistence type="predicted"/>
<organism evidence="1 2">
    <name type="scientific">Coemansia reversa (strain ATCC 12441 / NRRL 1564)</name>
    <dbReference type="NCBI Taxonomy" id="763665"/>
    <lineage>
        <taxon>Eukaryota</taxon>
        <taxon>Fungi</taxon>
        <taxon>Fungi incertae sedis</taxon>
        <taxon>Zoopagomycota</taxon>
        <taxon>Kickxellomycotina</taxon>
        <taxon>Kickxellomycetes</taxon>
        <taxon>Kickxellales</taxon>
        <taxon>Kickxellaceae</taxon>
        <taxon>Coemansia</taxon>
    </lineage>
</organism>
<gene>
    <name evidence="1" type="ORF">COEREDRAFT_42481</name>
</gene>
<feature type="non-terminal residue" evidence="1">
    <location>
        <position position="1"/>
    </location>
</feature>
<reference evidence="1 2" key="1">
    <citation type="journal article" date="2015" name="Genome Biol. Evol.">
        <title>Phylogenomic analyses indicate that early fungi evolved digesting cell walls of algal ancestors of land plants.</title>
        <authorList>
            <person name="Chang Y."/>
            <person name="Wang S."/>
            <person name="Sekimoto S."/>
            <person name="Aerts A.L."/>
            <person name="Choi C."/>
            <person name="Clum A."/>
            <person name="LaButti K.M."/>
            <person name="Lindquist E.A."/>
            <person name="Yee Ngan C."/>
            <person name="Ohm R.A."/>
            <person name="Salamov A.A."/>
            <person name="Grigoriev I.V."/>
            <person name="Spatafora J.W."/>
            <person name="Berbee M.L."/>
        </authorList>
    </citation>
    <scope>NUCLEOTIDE SEQUENCE [LARGE SCALE GENOMIC DNA]</scope>
    <source>
        <strain evidence="1 2">NRRL 1564</strain>
    </source>
</reference>
<keyword evidence="2" id="KW-1185">Reference proteome</keyword>
<evidence type="ECO:0008006" key="3">
    <source>
        <dbReference type="Google" id="ProtNLM"/>
    </source>
</evidence>
<dbReference type="EMBL" id="KZ303499">
    <property type="protein sequence ID" value="PIA16526.1"/>
    <property type="molecule type" value="Genomic_DNA"/>
</dbReference>
<evidence type="ECO:0000313" key="1">
    <source>
        <dbReference type="EMBL" id="PIA16526.1"/>
    </source>
</evidence>
<dbReference type="Proteomes" id="UP000242474">
    <property type="component" value="Unassembled WGS sequence"/>
</dbReference>
<dbReference type="Gene3D" id="3.90.79.10">
    <property type="entry name" value="Nucleoside Triphosphate Pyrophosphohydrolase"/>
    <property type="match status" value="1"/>
</dbReference>
<dbReference type="STRING" id="763665.A0A2G5BBZ2"/>
<accession>A0A2G5BBZ2</accession>
<dbReference type="SUPFAM" id="SSF55811">
    <property type="entry name" value="Nudix"/>
    <property type="match status" value="1"/>
</dbReference>
<dbReference type="AlphaFoldDB" id="A0A2G5BBZ2"/>
<sequence>VLIVQRASTERTYPNAWGISGGYVDTGKLILDAVFCKIYEESRLTVTKTICQFDSKDSNDCLYSVCSLQLNFCVQVCNCAEVVLNPQEHLKYVW</sequence>
<dbReference type="InterPro" id="IPR015797">
    <property type="entry name" value="NUDIX_hydrolase-like_dom_sf"/>
</dbReference>